<dbReference type="AlphaFoldDB" id="A0A2Z6MSP2"/>
<keyword evidence="1" id="KW-0472">Membrane</keyword>
<dbReference type="Proteomes" id="UP000242715">
    <property type="component" value="Unassembled WGS sequence"/>
</dbReference>
<keyword evidence="1" id="KW-1133">Transmembrane helix</keyword>
<name>A0A2Z6MSP2_TRISU</name>
<keyword evidence="3" id="KW-1185">Reference proteome</keyword>
<evidence type="ECO:0000256" key="1">
    <source>
        <dbReference type="SAM" id="Phobius"/>
    </source>
</evidence>
<sequence>MVSRVGFSTAGLWVGLSYVVAYLGFLSGLGWDKFRLGVGVGLGRNVKGGGLFPRICPLVSGREFIGLSATVADGTDRRVGSHTCTFHRAARLRRPIATTLLLSTTAIIP</sequence>
<keyword evidence="1" id="KW-0812">Transmembrane</keyword>
<proteinExistence type="predicted"/>
<accession>A0A2Z6MSP2</accession>
<gene>
    <name evidence="2" type="ORF">TSUD_162560</name>
</gene>
<evidence type="ECO:0000313" key="2">
    <source>
        <dbReference type="EMBL" id="GAU35684.1"/>
    </source>
</evidence>
<protein>
    <submittedName>
        <fullName evidence="2">Uncharacterized protein</fullName>
    </submittedName>
</protein>
<organism evidence="2 3">
    <name type="scientific">Trifolium subterraneum</name>
    <name type="common">Subterranean clover</name>
    <dbReference type="NCBI Taxonomy" id="3900"/>
    <lineage>
        <taxon>Eukaryota</taxon>
        <taxon>Viridiplantae</taxon>
        <taxon>Streptophyta</taxon>
        <taxon>Embryophyta</taxon>
        <taxon>Tracheophyta</taxon>
        <taxon>Spermatophyta</taxon>
        <taxon>Magnoliopsida</taxon>
        <taxon>eudicotyledons</taxon>
        <taxon>Gunneridae</taxon>
        <taxon>Pentapetalae</taxon>
        <taxon>rosids</taxon>
        <taxon>fabids</taxon>
        <taxon>Fabales</taxon>
        <taxon>Fabaceae</taxon>
        <taxon>Papilionoideae</taxon>
        <taxon>50 kb inversion clade</taxon>
        <taxon>NPAAA clade</taxon>
        <taxon>Hologalegina</taxon>
        <taxon>IRL clade</taxon>
        <taxon>Trifolieae</taxon>
        <taxon>Trifolium</taxon>
    </lineage>
</organism>
<reference evidence="3" key="1">
    <citation type="journal article" date="2017" name="Front. Plant Sci.">
        <title>Climate Clever Clovers: New Paradigm to Reduce the Environmental Footprint of Ruminants by Breeding Low Methanogenic Forages Utilizing Haplotype Variation.</title>
        <authorList>
            <person name="Kaur P."/>
            <person name="Appels R."/>
            <person name="Bayer P.E."/>
            <person name="Keeble-Gagnere G."/>
            <person name="Wang J."/>
            <person name="Hirakawa H."/>
            <person name="Shirasawa K."/>
            <person name="Vercoe P."/>
            <person name="Stefanova K."/>
            <person name="Durmic Z."/>
            <person name="Nichols P."/>
            <person name="Revell C."/>
            <person name="Isobe S.N."/>
            <person name="Edwards D."/>
            <person name="Erskine W."/>
        </authorList>
    </citation>
    <scope>NUCLEOTIDE SEQUENCE [LARGE SCALE GENOMIC DNA]</scope>
    <source>
        <strain evidence="3">cv. Daliak</strain>
    </source>
</reference>
<feature type="transmembrane region" description="Helical" evidence="1">
    <location>
        <begin position="12"/>
        <end position="31"/>
    </location>
</feature>
<dbReference type="EMBL" id="DF973600">
    <property type="protein sequence ID" value="GAU35684.1"/>
    <property type="molecule type" value="Genomic_DNA"/>
</dbReference>
<evidence type="ECO:0000313" key="3">
    <source>
        <dbReference type="Proteomes" id="UP000242715"/>
    </source>
</evidence>